<dbReference type="InterPro" id="IPR013762">
    <property type="entry name" value="Integrase-like_cat_sf"/>
</dbReference>
<dbReference type="EMBL" id="JANJZL010000001">
    <property type="protein sequence ID" value="MCR2042701.1"/>
    <property type="molecule type" value="Genomic_DNA"/>
</dbReference>
<evidence type="ECO:0000256" key="1">
    <source>
        <dbReference type="ARBA" id="ARBA00004496"/>
    </source>
</evidence>
<dbReference type="InterPro" id="IPR011010">
    <property type="entry name" value="DNA_brk_join_enz"/>
</dbReference>
<keyword evidence="8" id="KW-0131">Cell cycle</keyword>
<keyword evidence="7" id="KW-0233">DNA recombination</keyword>
<organism evidence="12 13">
    <name type="scientific">Anaerosalibacter massiliensis</name>
    <dbReference type="NCBI Taxonomy" id="1347392"/>
    <lineage>
        <taxon>Bacteria</taxon>
        <taxon>Bacillati</taxon>
        <taxon>Bacillota</taxon>
        <taxon>Tissierellia</taxon>
        <taxon>Tissierellales</taxon>
        <taxon>Sporanaerobacteraceae</taxon>
        <taxon>Anaerosalibacter</taxon>
    </lineage>
</organism>
<dbReference type="OrthoDB" id="283809at2"/>
<evidence type="ECO:0000256" key="4">
    <source>
        <dbReference type="ARBA" id="ARBA00022829"/>
    </source>
</evidence>
<dbReference type="SUPFAM" id="SSF56349">
    <property type="entry name" value="DNA breaking-rejoining enzymes"/>
    <property type="match status" value="1"/>
</dbReference>
<name>A0A9X2MFM6_9FIRM</name>
<dbReference type="GO" id="GO:0015074">
    <property type="term" value="P:DNA integration"/>
    <property type="evidence" value="ECO:0007669"/>
    <property type="project" value="UniProtKB-KW"/>
</dbReference>
<dbReference type="InterPro" id="IPR050090">
    <property type="entry name" value="Tyrosine_recombinase_XerCD"/>
</dbReference>
<protein>
    <submittedName>
        <fullName evidence="12">Tyrosine recombinase XerC</fullName>
    </submittedName>
</protein>
<sequence>MDDIPLILEDYLNYMETIRGKSSNTVKEYFFDIRTFFRFLKIRYRLVNKETIFDEIEIFDIDIDFIKKVTIQDLHAFISFVDKTRDNGNHAKARKVASVRSFFNYLHTKVNLIEKNPADNLEFPKANSRQPVYLTLEQAKLLLDTVNKNPSELFRKRDYAIITLFLNCGLRLSELVSIDIDKIKEDTLTVIGKGNKERTIYLNEACIKAIDEYIKIRPKDTKDKNALFISKRKNRISNRAVQHMIDKYLEKTGLDTSIYSTHKLRHTAATLMYKYGNVDIKALQEILGHENVATTQIYTHIDDERLRDAVNSNPLSHTFPSDIKNQR</sequence>
<evidence type="ECO:0000256" key="3">
    <source>
        <dbReference type="ARBA" id="ARBA00022618"/>
    </source>
</evidence>
<reference evidence="12" key="1">
    <citation type="submission" date="2022-07" db="EMBL/GenBank/DDBJ databases">
        <title>Enhanced cultured diversity of the mouse gut microbiota enables custom-made synthetic communities.</title>
        <authorList>
            <person name="Afrizal A."/>
        </authorList>
    </citation>
    <scope>NUCLEOTIDE SEQUENCE</scope>
    <source>
        <strain evidence="12">DSM 29482</strain>
    </source>
</reference>
<dbReference type="InterPro" id="IPR002104">
    <property type="entry name" value="Integrase_catalytic"/>
</dbReference>
<dbReference type="GO" id="GO:0005737">
    <property type="term" value="C:cytoplasm"/>
    <property type="evidence" value="ECO:0007669"/>
    <property type="project" value="UniProtKB-SubCell"/>
</dbReference>
<feature type="domain" description="Tyr recombinase" evidence="10">
    <location>
        <begin position="129"/>
        <end position="311"/>
    </location>
</feature>
<keyword evidence="13" id="KW-1185">Reference proteome</keyword>
<evidence type="ECO:0000259" key="11">
    <source>
        <dbReference type="PROSITE" id="PS51900"/>
    </source>
</evidence>
<proteinExistence type="predicted"/>
<evidence type="ECO:0000313" key="12">
    <source>
        <dbReference type="EMBL" id="MCR2042701.1"/>
    </source>
</evidence>
<evidence type="ECO:0000259" key="10">
    <source>
        <dbReference type="PROSITE" id="PS51898"/>
    </source>
</evidence>
<gene>
    <name evidence="12" type="ORF">NSA23_01095</name>
</gene>
<accession>A0A9X2MFM6</accession>
<dbReference type="PANTHER" id="PTHR30349:SF77">
    <property type="entry name" value="TYROSINE RECOMBINASE XERC"/>
    <property type="match status" value="1"/>
</dbReference>
<comment type="subcellular location">
    <subcellularLocation>
        <location evidence="1">Cytoplasm</location>
    </subcellularLocation>
</comment>
<comment type="caution">
    <text evidence="12">The sequence shown here is derived from an EMBL/GenBank/DDBJ whole genome shotgun (WGS) entry which is preliminary data.</text>
</comment>
<evidence type="ECO:0000313" key="13">
    <source>
        <dbReference type="Proteomes" id="UP001142078"/>
    </source>
</evidence>
<dbReference type="PANTHER" id="PTHR30349">
    <property type="entry name" value="PHAGE INTEGRASE-RELATED"/>
    <property type="match status" value="1"/>
</dbReference>
<evidence type="ECO:0000256" key="9">
    <source>
        <dbReference type="PROSITE-ProRule" id="PRU01248"/>
    </source>
</evidence>
<evidence type="ECO:0000256" key="6">
    <source>
        <dbReference type="ARBA" id="ARBA00023125"/>
    </source>
</evidence>
<evidence type="ECO:0000256" key="7">
    <source>
        <dbReference type="ARBA" id="ARBA00023172"/>
    </source>
</evidence>
<keyword evidence="6 9" id="KW-0238">DNA-binding</keyword>
<keyword evidence="5" id="KW-0229">DNA integration</keyword>
<dbReference type="PROSITE" id="PS51900">
    <property type="entry name" value="CB"/>
    <property type="match status" value="1"/>
</dbReference>
<dbReference type="RefSeq" id="WP_042681843.1">
    <property type="nucleotide sequence ID" value="NZ_CABKTM010000043.1"/>
</dbReference>
<dbReference type="GO" id="GO:0051301">
    <property type="term" value="P:cell division"/>
    <property type="evidence" value="ECO:0007669"/>
    <property type="project" value="UniProtKB-KW"/>
</dbReference>
<dbReference type="PROSITE" id="PS51898">
    <property type="entry name" value="TYR_RECOMBINASE"/>
    <property type="match status" value="1"/>
</dbReference>
<dbReference type="Gene3D" id="1.10.443.10">
    <property type="entry name" value="Intergrase catalytic core"/>
    <property type="match status" value="1"/>
</dbReference>
<dbReference type="GO" id="GO:0006310">
    <property type="term" value="P:DNA recombination"/>
    <property type="evidence" value="ECO:0007669"/>
    <property type="project" value="UniProtKB-KW"/>
</dbReference>
<keyword evidence="2" id="KW-0963">Cytoplasm</keyword>
<dbReference type="Gene3D" id="1.10.150.130">
    <property type="match status" value="1"/>
</dbReference>
<dbReference type="InterPro" id="IPR010998">
    <property type="entry name" value="Integrase_recombinase_N"/>
</dbReference>
<dbReference type="GO" id="GO:0007059">
    <property type="term" value="P:chromosome segregation"/>
    <property type="evidence" value="ECO:0007669"/>
    <property type="project" value="UniProtKB-KW"/>
</dbReference>
<evidence type="ECO:0000256" key="2">
    <source>
        <dbReference type="ARBA" id="ARBA00022490"/>
    </source>
</evidence>
<keyword evidence="4" id="KW-0159">Chromosome partition</keyword>
<evidence type="ECO:0000256" key="8">
    <source>
        <dbReference type="ARBA" id="ARBA00023306"/>
    </source>
</evidence>
<dbReference type="Pfam" id="PF00589">
    <property type="entry name" value="Phage_integrase"/>
    <property type="match status" value="1"/>
</dbReference>
<dbReference type="AlphaFoldDB" id="A0A9X2MFM6"/>
<feature type="domain" description="Core-binding (CB)" evidence="11">
    <location>
        <begin position="2"/>
        <end position="107"/>
    </location>
</feature>
<dbReference type="Proteomes" id="UP001142078">
    <property type="component" value="Unassembled WGS sequence"/>
</dbReference>
<dbReference type="GO" id="GO:0003677">
    <property type="term" value="F:DNA binding"/>
    <property type="evidence" value="ECO:0007669"/>
    <property type="project" value="UniProtKB-UniRule"/>
</dbReference>
<keyword evidence="3" id="KW-0132">Cell division</keyword>
<dbReference type="InterPro" id="IPR044068">
    <property type="entry name" value="CB"/>
</dbReference>
<evidence type="ECO:0000256" key="5">
    <source>
        <dbReference type="ARBA" id="ARBA00022908"/>
    </source>
</evidence>